<dbReference type="OrthoDB" id="2412976at2"/>
<dbReference type="GO" id="GO:0022857">
    <property type="term" value="F:transmembrane transporter activity"/>
    <property type="evidence" value="ECO:0007669"/>
    <property type="project" value="InterPro"/>
</dbReference>
<keyword evidence="4 6" id="KW-1133">Transmembrane helix</keyword>
<reference evidence="9" key="1">
    <citation type="submission" date="2016-10" db="EMBL/GenBank/DDBJ databases">
        <authorList>
            <person name="Varghese N."/>
            <person name="Submissions S."/>
        </authorList>
    </citation>
    <scope>NUCLEOTIDE SEQUENCE [LARGE SCALE GENOMIC DNA]</scope>
    <source>
        <strain evidence="9">Ah-143</strain>
    </source>
</reference>
<dbReference type="PROSITE" id="PS50850">
    <property type="entry name" value="MFS"/>
    <property type="match status" value="1"/>
</dbReference>
<accession>A0A1I6Z6Y7</accession>
<gene>
    <name evidence="8" type="ORF">SAMN05192562_101987</name>
</gene>
<keyword evidence="5 6" id="KW-0472">Membrane</keyword>
<evidence type="ECO:0000313" key="9">
    <source>
        <dbReference type="Proteomes" id="UP000199187"/>
    </source>
</evidence>
<dbReference type="PROSITE" id="PS00216">
    <property type="entry name" value="SUGAR_TRANSPORT_1"/>
    <property type="match status" value="1"/>
</dbReference>
<evidence type="ECO:0000256" key="5">
    <source>
        <dbReference type="ARBA" id="ARBA00023136"/>
    </source>
</evidence>
<evidence type="ECO:0000259" key="7">
    <source>
        <dbReference type="PROSITE" id="PS50850"/>
    </source>
</evidence>
<dbReference type="CDD" id="cd17321">
    <property type="entry name" value="MFS_MMR_MDR_like"/>
    <property type="match status" value="1"/>
</dbReference>
<feature type="transmembrane region" description="Helical" evidence="6">
    <location>
        <begin position="236"/>
        <end position="255"/>
    </location>
</feature>
<evidence type="ECO:0000256" key="3">
    <source>
        <dbReference type="ARBA" id="ARBA00022692"/>
    </source>
</evidence>
<name>A0A1I6Z6Y7_9ENTR</name>
<dbReference type="Gene3D" id="1.20.1720.10">
    <property type="entry name" value="Multidrug resistance protein D"/>
    <property type="match status" value="1"/>
</dbReference>
<feature type="transmembrane region" description="Helical" evidence="6">
    <location>
        <begin position="276"/>
        <end position="297"/>
    </location>
</feature>
<dbReference type="RefSeq" id="WP_090119717.1">
    <property type="nucleotide sequence ID" value="NZ_CP045300.1"/>
</dbReference>
<dbReference type="EMBL" id="FPAU01000001">
    <property type="protein sequence ID" value="SFT58480.1"/>
    <property type="molecule type" value="Genomic_DNA"/>
</dbReference>
<dbReference type="Gene3D" id="1.20.1250.20">
    <property type="entry name" value="MFS general substrate transporter like domains"/>
    <property type="match status" value="1"/>
</dbReference>
<feature type="transmembrane region" description="Helical" evidence="6">
    <location>
        <begin position="411"/>
        <end position="429"/>
    </location>
</feature>
<dbReference type="AlphaFoldDB" id="A0A1I6Z6Y7"/>
<dbReference type="PANTHER" id="PTHR42718">
    <property type="entry name" value="MAJOR FACILITATOR SUPERFAMILY MULTIDRUG TRANSPORTER MFSC"/>
    <property type="match status" value="1"/>
</dbReference>
<dbReference type="InterPro" id="IPR020846">
    <property type="entry name" value="MFS_dom"/>
</dbReference>
<feature type="transmembrane region" description="Helical" evidence="6">
    <location>
        <begin position="309"/>
        <end position="329"/>
    </location>
</feature>
<evidence type="ECO:0000313" key="8">
    <source>
        <dbReference type="EMBL" id="SFT58480.1"/>
    </source>
</evidence>
<evidence type="ECO:0000256" key="4">
    <source>
        <dbReference type="ARBA" id="ARBA00022989"/>
    </source>
</evidence>
<dbReference type="SUPFAM" id="SSF103473">
    <property type="entry name" value="MFS general substrate transporter"/>
    <property type="match status" value="1"/>
</dbReference>
<sequence>MALNSSTITASSPSRIHPAGLLSIGLGSILSSLDLFVVNLAFPSISRSFPGQPEATLSLILTIFSVCFASTLVLSGRFADRYGRRTIFSVGLALFGLSSLLCGLAPTLWILIAARAIQGFAAAMLIPTSLGLLLSAYPQEKHKQVIGFWAATGSVAAAAGPVLGGVLVQADWHLLFFINVPIVIGALICTRYLKESAPHTGPAPDITGSVLLTTGIALLTATIAHTSEWATHEAGILTGSVGAIVVLTVFVYHCLKSSRPLLDLSLFHSRAFTTATIGMGCFYMSFAVMLLGGTMFLTQAWHLTAAQAGLAFAAGPGTAVVASLLIGRVKASPQNLAVAGSVLYFLSGLWWFFTLSNHTGDAWLLDYLPGLIMTGLGAGIAQTGFMAGAVSGLPAHMYSTGTGLINTSRQIGAAIGVALFVALSGKADAPESFRTAWLLMSLCGLIAALAANYLRRKISPKK</sequence>
<dbReference type="InterPro" id="IPR005829">
    <property type="entry name" value="Sugar_transporter_CS"/>
</dbReference>
<feature type="transmembrane region" description="Helical" evidence="6">
    <location>
        <begin position="21"/>
        <end position="43"/>
    </location>
</feature>
<evidence type="ECO:0000256" key="1">
    <source>
        <dbReference type="ARBA" id="ARBA00004651"/>
    </source>
</evidence>
<dbReference type="InterPro" id="IPR011701">
    <property type="entry name" value="MFS"/>
</dbReference>
<feature type="transmembrane region" description="Helical" evidence="6">
    <location>
        <begin position="336"/>
        <end position="355"/>
    </location>
</feature>
<dbReference type="InterPro" id="IPR036259">
    <property type="entry name" value="MFS_trans_sf"/>
</dbReference>
<evidence type="ECO:0000256" key="6">
    <source>
        <dbReference type="SAM" id="Phobius"/>
    </source>
</evidence>
<feature type="transmembrane region" description="Helical" evidence="6">
    <location>
        <begin position="435"/>
        <end position="454"/>
    </location>
</feature>
<keyword evidence="3 6" id="KW-0812">Transmembrane</keyword>
<feature type="transmembrane region" description="Helical" evidence="6">
    <location>
        <begin position="116"/>
        <end position="134"/>
    </location>
</feature>
<feature type="transmembrane region" description="Helical" evidence="6">
    <location>
        <begin position="367"/>
        <end position="390"/>
    </location>
</feature>
<feature type="transmembrane region" description="Helical" evidence="6">
    <location>
        <begin position="55"/>
        <end position="75"/>
    </location>
</feature>
<comment type="subcellular location">
    <subcellularLocation>
        <location evidence="1">Cell membrane</location>
        <topology evidence="1">Multi-pass membrane protein</topology>
    </subcellularLocation>
</comment>
<feature type="transmembrane region" description="Helical" evidence="6">
    <location>
        <begin position="87"/>
        <end position="110"/>
    </location>
</feature>
<organism evidence="8 9">
    <name type="scientific">Kosakonia arachidis</name>
    <dbReference type="NCBI Taxonomy" id="551989"/>
    <lineage>
        <taxon>Bacteria</taxon>
        <taxon>Pseudomonadati</taxon>
        <taxon>Pseudomonadota</taxon>
        <taxon>Gammaproteobacteria</taxon>
        <taxon>Enterobacterales</taxon>
        <taxon>Enterobacteriaceae</taxon>
        <taxon>Kosakonia</taxon>
    </lineage>
</organism>
<dbReference type="Proteomes" id="UP000199187">
    <property type="component" value="Unassembled WGS sequence"/>
</dbReference>
<feature type="transmembrane region" description="Helical" evidence="6">
    <location>
        <begin position="174"/>
        <end position="193"/>
    </location>
</feature>
<feature type="domain" description="Major facilitator superfamily (MFS) profile" evidence="7">
    <location>
        <begin position="20"/>
        <end position="459"/>
    </location>
</feature>
<protein>
    <submittedName>
        <fullName evidence="8">Drug resistance transporter, EmrB/QacA subfamily</fullName>
    </submittedName>
</protein>
<dbReference type="GO" id="GO:0005886">
    <property type="term" value="C:plasma membrane"/>
    <property type="evidence" value="ECO:0007669"/>
    <property type="project" value="UniProtKB-SubCell"/>
</dbReference>
<evidence type="ECO:0000256" key="2">
    <source>
        <dbReference type="ARBA" id="ARBA00022475"/>
    </source>
</evidence>
<keyword evidence="2" id="KW-1003">Cell membrane</keyword>
<dbReference type="Pfam" id="PF07690">
    <property type="entry name" value="MFS_1"/>
    <property type="match status" value="1"/>
</dbReference>
<proteinExistence type="predicted"/>
<dbReference type="PANTHER" id="PTHR42718:SF48">
    <property type="entry name" value="CONSERVED TWO-DOMAIN MEMBRANE PROTEIN-RELATED"/>
    <property type="match status" value="1"/>
</dbReference>
<keyword evidence="9" id="KW-1185">Reference proteome</keyword>
<feature type="transmembrane region" description="Helical" evidence="6">
    <location>
        <begin position="205"/>
        <end position="224"/>
    </location>
</feature>
<feature type="transmembrane region" description="Helical" evidence="6">
    <location>
        <begin position="146"/>
        <end position="168"/>
    </location>
</feature>